<evidence type="ECO:0000313" key="2">
    <source>
        <dbReference type="Proteomes" id="UP000507470"/>
    </source>
</evidence>
<proteinExistence type="predicted"/>
<dbReference type="EMBL" id="CACVKT020006496">
    <property type="protein sequence ID" value="CAC5402467.1"/>
    <property type="molecule type" value="Genomic_DNA"/>
</dbReference>
<organism evidence="1 2">
    <name type="scientific">Mytilus coruscus</name>
    <name type="common">Sea mussel</name>
    <dbReference type="NCBI Taxonomy" id="42192"/>
    <lineage>
        <taxon>Eukaryota</taxon>
        <taxon>Metazoa</taxon>
        <taxon>Spiralia</taxon>
        <taxon>Lophotrochozoa</taxon>
        <taxon>Mollusca</taxon>
        <taxon>Bivalvia</taxon>
        <taxon>Autobranchia</taxon>
        <taxon>Pteriomorphia</taxon>
        <taxon>Mytilida</taxon>
        <taxon>Mytiloidea</taxon>
        <taxon>Mytilidae</taxon>
        <taxon>Mytilinae</taxon>
        <taxon>Mytilus</taxon>
    </lineage>
</organism>
<dbReference type="AlphaFoldDB" id="A0A6J8D4A7"/>
<dbReference type="Proteomes" id="UP000507470">
    <property type="component" value="Unassembled WGS sequence"/>
</dbReference>
<name>A0A6J8D4A7_MYTCO</name>
<dbReference type="SUPFAM" id="SSF51556">
    <property type="entry name" value="Metallo-dependent hydrolases"/>
    <property type="match status" value="1"/>
</dbReference>
<evidence type="ECO:0000313" key="1">
    <source>
        <dbReference type="EMBL" id="CAC5402467.1"/>
    </source>
</evidence>
<dbReference type="Gene3D" id="3.20.20.140">
    <property type="entry name" value="Metal-dependent hydrolases"/>
    <property type="match status" value="1"/>
</dbReference>
<dbReference type="GO" id="GO:0016787">
    <property type="term" value="F:hydrolase activity"/>
    <property type="evidence" value="ECO:0007669"/>
    <property type="project" value="UniProtKB-KW"/>
</dbReference>
<reference evidence="1 2" key="1">
    <citation type="submission" date="2020-06" db="EMBL/GenBank/DDBJ databases">
        <authorList>
            <person name="Li R."/>
            <person name="Bekaert M."/>
        </authorList>
    </citation>
    <scope>NUCLEOTIDE SEQUENCE [LARGE SCALE GENOMIC DNA]</scope>
    <source>
        <strain evidence="2">wild</strain>
    </source>
</reference>
<sequence>MISSTLAYNDSFGSFEYNYSLQRQALQDEEHTFAGYRKVYDENEQIVYSYLEYLKWEEFSRTRDDFPPARPVKLHIADIKQSKIYKLLKKFPKGGNMHLHHNHVVSKSKILDLIFASPLYDNLYVKTDPPKQWNMDFFLNPPTGWVKVRDNSTYTKDILVQHSTFLGIIDDKAINDPTDSGLRWKEIGPLFSVIGSHIINNANFTKLYVDAMLQAAIDENVQYLEAKSSAYNKLYVLDRDKKYASRNGKHFIDNNDGELELQMVEEVVQQFKGSHPNFIGYKRIINSYRGGIINNVGQDVQKALRLHQKYPNLVSGFDLVSEEDRVIPFVFSLKTFPKYQFRT</sequence>
<dbReference type="OrthoDB" id="7202371at2759"/>
<accession>A0A6J8D4A7</accession>
<keyword evidence="2" id="KW-1185">Reference proteome</keyword>
<keyword evidence="1" id="KW-0378">Hydrolase</keyword>
<protein>
    <submittedName>
        <fullName evidence="1">CECR1</fullName>
        <ecNumber evidence="1">3.5.4.4</ecNumber>
    </submittedName>
</protein>
<gene>
    <name evidence="1" type="ORF">MCOR_36406</name>
</gene>
<dbReference type="EC" id="3.5.4.4" evidence="1"/>
<dbReference type="InterPro" id="IPR032466">
    <property type="entry name" value="Metal_Hydrolase"/>
</dbReference>